<evidence type="ECO:0000313" key="12">
    <source>
        <dbReference type="EMBL" id="CAB3266617.1"/>
    </source>
</evidence>
<evidence type="ECO:0000256" key="8">
    <source>
        <dbReference type="RuleBase" id="RU000688"/>
    </source>
</evidence>
<dbReference type="InterPro" id="IPR000276">
    <property type="entry name" value="GPCR_Rhodpsn"/>
</dbReference>
<keyword evidence="3 10" id="KW-1133">Transmembrane helix</keyword>
<dbReference type="GO" id="GO:0016020">
    <property type="term" value="C:membrane"/>
    <property type="evidence" value="ECO:0007669"/>
    <property type="project" value="UniProtKB-SubCell"/>
</dbReference>
<sequence length="425" mass="47393">MNSTTPSTDDVTPPPDVIRNIVVPSFYIVICAIGLLGNAFVLGILIFQDQGRVQGNKRSVTNILVINLAIADFIFVGALPFWATEQFLRGRWIFGTFGCKFLSFLSLINLYGSVFFLVAMGIDRYLAVVFAVRVRNYRTPQNAIRVCIGIWLFASLIASQALAFRKVKPVNNMTRCSWYLPPGKAYLDAYFVIRTALGFFLPFLVIVYCYIFIILSLRKRSKKLMTSASHITNKQHKVTRLILCVISLFVICWLPNHIVTLMLAFNLNDEEERKRLHIDTANLISTCLAYTNSSINPIVYAFMKEDVRLQGIALIRKCCGLPDPDDHVPLAARGQPEPSVPRTNRNNTKFLKGRSQSGVEELKLPHSSPMTNATSATCLASNSPVNSSKSTGHSSNNSQDEFAEHEKTLVDTVVVSGEMQGETLL</sequence>
<dbReference type="SMART" id="SM01381">
    <property type="entry name" value="7TM_GPCR_Srsx"/>
    <property type="match status" value="1"/>
</dbReference>
<dbReference type="SUPFAM" id="SSF81321">
    <property type="entry name" value="Family A G protein-coupled receptor-like"/>
    <property type="match status" value="1"/>
</dbReference>
<keyword evidence="4 8" id="KW-0297">G-protein coupled receptor</keyword>
<name>A0A6F9DT47_9ASCI</name>
<dbReference type="EMBL" id="LR790755">
    <property type="protein sequence ID" value="CAB3266617.1"/>
    <property type="molecule type" value="mRNA"/>
</dbReference>
<feature type="transmembrane region" description="Helical" evidence="10">
    <location>
        <begin position="143"/>
        <end position="164"/>
    </location>
</feature>
<keyword evidence="2 8" id="KW-0812">Transmembrane</keyword>
<evidence type="ECO:0000256" key="2">
    <source>
        <dbReference type="ARBA" id="ARBA00022692"/>
    </source>
</evidence>
<comment type="similarity">
    <text evidence="8">Belongs to the G-protein coupled receptor 1 family.</text>
</comment>
<keyword evidence="6 8" id="KW-0675">Receptor</keyword>
<feature type="compositionally biased region" description="Low complexity" evidence="9">
    <location>
        <begin position="386"/>
        <end position="398"/>
    </location>
</feature>
<dbReference type="AlphaFoldDB" id="A0A6F9DT47"/>
<dbReference type="InterPro" id="IPR017452">
    <property type="entry name" value="GPCR_Rhodpsn_7TM"/>
</dbReference>
<organism evidence="12">
    <name type="scientific">Phallusia mammillata</name>
    <dbReference type="NCBI Taxonomy" id="59560"/>
    <lineage>
        <taxon>Eukaryota</taxon>
        <taxon>Metazoa</taxon>
        <taxon>Chordata</taxon>
        <taxon>Tunicata</taxon>
        <taxon>Ascidiacea</taxon>
        <taxon>Phlebobranchia</taxon>
        <taxon>Ascidiidae</taxon>
        <taxon>Phallusia</taxon>
    </lineage>
</organism>
<keyword evidence="5 10" id="KW-0472">Membrane</keyword>
<evidence type="ECO:0000256" key="6">
    <source>
        <dbReference type="ARBA" id="ARBA00023170"/>
    </source>
</evidence>
<feature type="region of interest" description="Disordered" evidence="9">
    <location>
        <begin position="331"/>
        <end position="402"/>
    </location>
</feature>
<feature type="transmembrane region" description="Helical" evidence="10">
    <location>
        <begin position="59"/>
        <end position="81"/>
    </location>
</feature>
<dbReference type="GO" id="GO:0004930">
    <property type="term" value="F:G protein-coupled receptor activity"/>
    <property type="evidence" value="ECO:0007669"/>
    <property type="project" value="UniProtKB-KW"/>
</dbReference>
<dbReference type="InterPro" id="IPR050119">
    <property type="entry name" value="CCR1-9-like"/>
</dbReference>
<protein>
    <submittedName>
        <fullName evidence="12">Somatostatin receptor type 5-like</fullName>
    </submittedName>
</protein>
<evidence type="ECO:0000256" key="7">
    <source>
        <dbReference type="ARBA" id="ARBA00023224"/>
    </source>
</evidence>
<dbReference type="PRINTS" id="PR00237">
    <property type="entry name" value="GPCRRHODOPSN"/>
</dbReference>
<dbReference type="PROSITE" id="PS00237">
    <property type="entry name" value="G_PROTEIN_RECEP_F1_1"/>
    <property type="match status" value="1"/>
</dbReference>
<accession>A0A6F9DT47</accession>
<evidence type="ECO:0000259" key="11">
    <source>
        <dbReference type="PROSITE" id="PS50262"/>
    </source>
</evidence>
<dbReference type="CDD" id="cd00637">
    <property type="entry name" value="7tm_classA_rhodopsin-like"/>
    <property type="match status" value="1"/>
</dbReference>
<feature type="transmembrane region" description="Helical" evidence="10">
    <location>
        <begin position="191"/>
        <end position="217"/>
    </location>
</feature>
<feature type="compositionally biased region" description="Polar residues" evidence="9">
    <location>
        <begin position="368"/>
        <end position="385"/>
    </location>
</feature>
<dbReference type="Gene3D" id="1.20.1070.10">
    <property type="entry name" value="Rhodopsin 7-helix transmembrane proteins"/>
    <property type="match status" value="1"/>
</dbReference>
<feature type="compositionally biased region" description="Polar residues" evidence="9">
    <location>
        <begin position="341"/>
        <end position="358"/>
    </location>
</feature>
<evidence type="ECO:0000256" key="9">
    <source>
        <dbReference type="SAM" id="MobiDB-lite"/>
    </source>
</evidence>
<proteinExistence type="evidence at transcript level"/>
<gene>
    <name evidence="12" type="primary">Sstr5-001</name>
</gene>
<dbReference type="PRINTS" id="PR01157">
    <property type="entry name" value="P2YPURNOCPTR"/>
</dbReference>
<feature type="transmembrane region" description="Helical" evidence="10">
    <location>
        <begin position="238"/>
        <end position="265"/>
    </location>
</feature>
<evidence type="ECO:0000256" key="5">
    <source>
        <dbReference type="ARBA" id="ARBA00023136"/>
    </source>
</evidence>
<dbReference type="PANTHER" id="PTHR10489:SF932">
    <property type="entry name" value="G-PROTEIN COUPLED RECEPTORS FAMILY 1 PROFILE DOMAIN-CONTAINING PROTEIN"/>
    <property type="match status" value="1"/>
</dbReference>
<evidence type="ECO:0000256" key="4">
    <source>
        <dbReference type="ARBA" id="ARBA00023040"/>
    </source>
</evidence>
<feature type="domain" description="G-protein coupled receptors family 1 profile" evidence="11">
    <location>
        <begin position="37"/>
        <end position="300"/>
    </location>
</feature>
<evidence type="ECO:0000256" key="1">
    <source>
        <dbReference type="ARBA" id="ARBA00004141"/>
    </source>
</evidence>
<keyword evidence="7 8" id="KW-0807">Transducer</keyword>
<reference evidence="12" key="1">
    <citation type="submission" date="2020-04" db="EMBL/GenBank/DDBJ databases">
        <authorList>
            <person name="Neveu A P."/>
        </authorList>
    </citation>
    <scope>NUCLEOTIDE SEQUENCE</scope>
    <source>
        <tissue evidence="12">Whole embryo</tissue>
    </source>
</reference>
<evidence type="ECO:0000256" key="10">
    <source>
        <dbReference type="SAM" id="Phobius"/>
    </source>
</evidence>
<feature type="transmembrane region" description="Helical" evidence="10">
    <location>
        <begin position="26"/>
        <end position="47"/>
    </location>
</feature>
<evidence type="ECO:0000256" key="3">
    <source>
        <dbReference type="ARBA" id="ARBA00022989"/>
    </source>
</evidence>
<dbReference type="Pfam" id="PF00001">
    <property type="entry name" value="7tm_1"/>
    <property type="match status" value="1"/>
</dbReference>
<dbReference type="PROSITE" id="PS50262">
    <property type="entry name" value="G_PROTEIN_RECEP_F1_2"/>
    <property type="match status" value="1"/>
</dbReference>
<comment type="subcellular location">
    <subcellularLocation>
        <location evidence="1">Membrane</location>
        <topology evidence="1">Multi-pass membrane protein</topology>
    </subcellularLocation>
</comment>
<feature type="transmembrane region" description="Helical" evidence="10">
    <location>
        <begin position="101"/>
        <end position="122"/>
    </location>
</feature>
<dbReference type="PANTHER" id="PTHR10489">
    <property type="entry name" value="CELL ADHESION MOLECULE"/>
    <property type="match status" value="1"/>
</dbReference>